<feature type="transmembrane region" description="Helical" evidence="6">
    <location>
        <begin position="216"/>
        <end position="235"/>
    </location>
</feature>
<feature type="transmembrane region" description="Helical" evidence="6">
    <location>
        <begin position="184"/>
        <end position="210"/>
    </location>
</feature>
<reference evidence="7 8" key="1">
    <citation type="submission" date="2022-11" db="EMBL/GenBank/DDBJ databases">
        <title>Nonomuraea corallina sp. nov., a new species of the genus Nonomuraea isolated from sea side sediment in Thai sea.</title>
        <authorList>
            <person name="Ngamcharungchit C."/>
            <person name="Matsumoto A."/>
            <person name="Suriyachadkun C."/>
            <person name="Panbangred W."/>
            <person name="Inahashi Y."/>
            <person name="Intra B."/>
        </authorList>
    </citation>
    <scope>NUCLEOTIDE SEQUENCE [LARGE SCALE GENOMIC DNA]</scope>
    <source>
        <strain evidence="7 8">DSM 43553</strain>
    </source>
</reference>
<name>A0ABT4SSJ4_9ACTN</name>
<keyword evidence="5 6" id="KW-0472">Membrane</keyword>
<evidence type="ECO:0000313" key="8">
    <source>
        <dbReference type="Proteomes" id="UP001212498"/>
    </source>
</evidence>
<keyword evidence="4 6" id="KW-1133">Transmembrane helix</keyword>
<evidence type="ECO:0000256" key="4">
    <source>
        <dbReference type="ARBA" id="ARBA00022989"/>
    </source>
</evidence>
<feature type="transmembrane region" description="Helical" evidence="6">
    <location>
        <begin position="119"/>
        <end position="142"/>
    </location>
</feature>
<sequence>MTSGPVRDRMARLLGGRNRAGRDHATRLAGGRGWAVRDHVARLVGGRGWAVWPTLVGIAASGTAAATTLVIAWGIGAAAFGRFTLVLTIALIVTVGMLLNLNYVMFQELPRAEPQDRPALVTTALFTTLALGGGLVAAGLLAAPALTRLLGVDVRTLCFALALALSMTVNQLTESFLRGLKKFAFVAGLKLAVAAVYLATAAYCLLVAGIRDAEVYLVALIVTNVVFALVAVIGFDIVPRSWSASLARSLLRHGAYMSVIAAFTAVLFGVDVIFLNHWASGSDVGVYSIYNGFPKRLLGVVFTEGIGLVLLPVLATADKVAALRRIGRLAPAIAVATAVFSFAASALFFLVLRAEYPYSPGLMALSAVGIGVHTVFNLYLFALSMDGVRGAKVLIACLAVGSPLALACQAVFISWQGLTGGLMGFALTNLVLVAVVAVAAARVYRARPPEVER</sequence>
<evidence type="ECO:0000256" key="1">
    <source>
        <dbReference type="ARBA" id="ARBA00004651"/>
    </source>
</evidence>
<feature type="transmembrane region" description="Helical" evidence="6">
    <location>
        <begin position="79"/>
        <end position="99"/>
    </location>
</feature>
<evidence type="ECO:0000256" key="3">
    <source>
        <dbReference type="ARBA" id="ARBA00022692"/>
    </source>
</evidence>
<keyword evidence="2" id="KW-1003">Cell membrane</keyword>
<dbReference type="PANTHER" id="PTHR30250:SF11">
    <property type="entry name" value="O-ANTIGEN TRANSPORTER-RELATED"/>
    <property type="match status" value="1"/>
</dbReference>
<evidence type="ECO:0000256" key="6">
    <source>
        <dbReference type="SAM" id="Phobius"/>
    </source>
</evidence>
<feature type="transmembrane region" description="Helical" evidence="6">
    <location>
        <begin position="154"/>
        <end position="172"/>
    </location>
</feature>
<dbReference type="Proteomes" id="UP001212498">
    <property type="component" value="Unassembled WGS sequence"/>
</dbReference>
<evidence type="ECO:0000256" key="2">
    <source>
        <dbReference type="ARBA" id="ARBA00022475"/>
    </source>
</evidence>
<protein>
    <recommendedName>
        <fullName evidence="9">O-antigen/teichoic acid export membrane protein</fullName>
    </recommendedName>
</protein>
<feature type="transmembrane region" description="Helical" evidence="6">
    <location>
        <begin position="255"/>
        <end position="277"/>
    </location>
</feature>
<evidence type="ECO:0000256" key="5">
    <source>
        <dbReference type="ARBA" id="ARBA00023136"/>
    </source>
</evidence>
<feature type="transmembrane region" description="Helical" evidence="6">
    <location>
        <begin position="49"/>
        <end position="73"/>
    </location>
</feature>
<gene>
    <name evidence="7" type="ORF">OUY24_06295</name>
</gene>
<feature type="transmembrane region" description="Helical" evidence="6">
    <location>
        <begin position="329"/>
        <end position="352"/>
    </location>
</feature>
<dbReference type="RefSeq" id="WP_271275515.1">
    <property type="nucleotide sequence ID" value="NZ_BAABFD010000026.1"/>
</dbReference>
<dbReference type="InterPro" id="IPR050833">
    <property type="entry name" value="Poly_Biosynth_Transport"/>
</dbReference>
<dbReference type="EMBL" id="JAPNUD010000011">
    <property type="protein sequence ID" value="MDA0640223.1"/>
    <property type="molecule type" value="Genomic_DNA"/>
</dbReference>
<comment type="subcellular location">
    <subcellularLocation>
        <location evidence="1">Cell membrane</location>
        <topology evidence="1">Multi-pass membrane protein</topology>
    </subcellularLocation>
</comment>
<feature type="transmembrane region" description="Helical" evidence="6">
    <location>
        <begin position="421"/>
        <end position="444"/>
    </location>
</feature>
<feature type="transmembrane region" description="Helical" evidence="6">
    <location>
        <begin position="393"/>
        <end position="415"/>
    </location>
</feature>
<proteinExistence type="predicted"/>
<feature type="transmembrane region" description="Helical" evidence="6">
    <location>
        <begin position="358"/>
        <end position="381"/>
    </location>
</feature>
<organism evidence="7 8">
    <name type="scientific">Nonomuraea ferruginea</name>
    <dbReference type="NCBI Taxonomy" id="46174"/>
    <lineage>
        <taxon>Bacteria</taxon>
        <taxon>Bacillati</taxon>
        <taxon>Actinomycetota</taxon>
        <taxon>Actinomycetes</taxon>
        <taxon>Streptosporangiales</taxon>
        <taxon>Streptosporangiaceae</taxon>
        <taxon>Nonomuraea</taxon>
    </lineage>
</organism>
<dbReference type="PANTHER" id="PTHR30250">
    <property type="entry name" value="PST FAMILY PREDICTED COLANIC ACID TRANSPORTER"/>
    <property type="match status" value="1"/>
</dbReference>
<feature type="transmembrane region" description="Helical" evidence="6">
    <location>
        <begin position="297"/>
        <end position="317"/>
    </location>
</feature>
<accession>A0ABT4SSJ4</accession>
<keyword evidence="8" id="KW-1185">Reference proteome</keyword>
<evidence type="ECO:0000313" key="7">
    <source>
        <dbReference type="EMBL" id="MDA0640223.1"/>
    </source>
</evidence>
<evidence type="ECO:0008006" key="9">
    <source>
        <dbReference type="Google" id="ProtNLM"/>
    </source>
</evidence>
<comment type="caution">
    <text evidence="7">The sequence shown here is derived from an EMBL/GenBank/DDBJ whole genome shotgun (WGS) entry which is preliminary data.</text>
</comment>
<keyword evidence="3 6" id="KW-0812">Transmembrane</keyword>